<accession>A0A511KP01</accession>
<name>A0A511KP01_RHOTO</name>
<evidence type="ECO:0000313" key="2">
    <source>
        <dbReference type="EMBL" id="GEM11244.1"/>
    </source>
</evidence>
<dbReference type="EMBL" id="BJWK01000014">
    <property type="protein sequence ID" value="GEM11244.1"/>
    <property type="molecule type" value="Genomic_DNA"/>
</dbReference>
<protein>
    <recommendedName>
        <fullName evidence="1">HAM1-like N-terminal domain-containing protein</fullName>
    </recommendedName>
</protein>
<dbReference type="PANTHER" id="PTHR31138">
    <property type="entry name" value="CHROMOSOME 19, WHOLE GENOME SHOTGUN SEQUENCE"/>
    <property type="match status" value="1"/>
</dbReference>
<dbReference type="OrthoDB" id="5407957at2759"/>
<feature type="domain" description="HAM1-like N-terminal" evidence="1">
    <location>
        <begin position="137"/>
        <end position="496"/>
    </location>
</feature>
<gene>
    <name evidence="2" type="ORF">Rt10032_c14g5261</name>
</gene>
<dbReference type="AlphaFoldDB" id="A0A511KP01"/>
<dbReference type="PANTHER" id="PTHR31138:SF1">
    <property type="entry name" value="PDZ DOMAIN-CONTAINING PROTEIN"/>
    <property type="match status" value="1"/>
</dbReference>
<comment type="caution">
    <text evidence="2">The sequence shown here is derived from an EMBL/GenBank/DDBJ whole genome shotgun (WGS) entry which is preliminary data.</text>
</comment>
<sequence length="701" mass="75248">MVEWDEARREWMGRAGEGGTGDGWQGFVWACRKITVDVDLPTTSLPTPSPAVIAAAHSSLLTLLQLPLTSPAFLSLLSDLVVLLRDLLLSALAKAEEEEFLSPEAGEAAKGVMEGVVDEVVGQEKAGSQGKAGTDGSPQELKDEFVERLQQILVQLQSTQAYRDAAQILLSLARSYVYQAVDDLTPSVDIETTSPRSTLRQPTNPVHLLVPLLEPFTGGPTSLSHLRTSFGTLVSRLSPSNRTTVPHALSQLFSQLDALIDRALLEPGWIISRNYYREVVRLQETASEIGRDDPVLGAAAGDFVSLLVDAVSNVASDTLLRRAATAIQHLGEAVAGWAEVAGGKALQVVEGQPLNAVWADLVEWVWPRLVAILAKTSLPRIEFASSAVSLAIEPPSLLSTSLIPSSISIRQTTDLTYNPSHGSSTLALPLSASNPAPPPSCLSPRTITTASSTRLEITGLRLELESVGYFASYHTGIPCFPTLTESGLLDLRLGSNLSGGLSLSLLTSTPASLAAQTLFELDHAETQVTLEDFTITPHHSSHPWLMWLLRPVLQAAVRKVVEKEVREKVVEAGVEWVGRVGWEVREKEREMRSEEEGEKLTMRGESGAQESVKHAIWRWIKAGWQVLISNGVDGSPSPPTPSSPASITAPALDNVHINTHGIALDLGSQEATVGLGSEGVVLPPGEAPIPHPDGHKKAFEV</sequence>
<evidence type="ECO:0000313" key="3">
    <source>
        <dbReference type="Proteomes" id="UP000321518"/>
    </source>
</evidence>
<organism evidence="2 3">
    <name type="scientific">Rhodotorula toruloides</name>
    <name type="common">Yeast</name>
    <name type="synonym">Rhodosporidium toruloides</name>
    <dbReference type="NCBI Taxonomy" id="5286"/>
    <lineage>
        <taxon>Eukaryota</taxon>
        <taxon>Fungi</taxon>
        <taxon>Dikarya</taxon>
        <taxon>Basidiomycota</taxon>
        <taxon>Pucciniomycotina</taxon>
        <taxon>Microbotryomycetes</taxon>
        <taxon>Sporidiobolales</taxon>
        <taxon>Sporidiobolaceae</taxon>
        <taxon>Rhodotorula</taxon>
    </lineage>
</organism>
<reference evidence="2 3" key="1">
    <citation type="submission" date="2019-07" db="EMBL/GenBank/DDBJ databases">
        <title>Rhodotorula toruloides NBRC10032 genome sequencing.</title>
        <authorList>
            <person name="Shida Y."/>
            <person name="Takaku H."/>
            <person name="Ogasawara W."/>
            <person name="Mori K."/>
        </authorList>
    </citation>
    <scope>NUCLEOTIDE SEQUENCE [LARGE SCALE GENOMIC DNA]</scope>
    <source>
        <strain evidence="2 3">NBRC10032</strain>
    </source>
</reference>
<dbReference type="InterPro" id="IPR045967">
    <property type="entry name" value="HAM1-like_N"/>
</dbReference>
<dbReference type="Pfam" id="PF19343">
    <property type="entry name" value="HAM1_N"/>
    <property type="match status" value="1"/>
</dbReference>
<evidence type="ECO:0000259" key="1">
    <source>
        <dbReference type="Pfam" id="PF19343"/>
    </source>
</evidence>
<proteinExistence type="predicted"/>
<dbReference type="Proteomes" id="UP000321518">
    <property type="component" value="Unassembled WGS sequence"/>
</dbReference>